<dbReference type="Pfam" id="PF04818">
    <property type="entry name" value="CID"/>
    <property type="match status" value="1"/>
</dbReference>
<protein>
    <submittedName>
        <fullName evidence="3">CID domain</fullName>
    </submittedName>
</protein>
<dbReference type="SUPFAM" id="SSF48464">
    <property type="entry name" value="ENTH/VHS domain"/>
    <property type="match status" value="1"/>
</dbReference>
<keyword evidence="1" id="KW-0507">mRNA processing</keyword>
<sequence length="279" mass="31740">MKIMRSHEMTGVIQRWKLNSFAIINGLGLVLNASGRQQRRVVGRAGTLSRWCVPQRKKAKQIVETWDQLFNSSQKEQRVSFLYLANDILQNSRRKGSEFVNEFWKVLPAALKHVYESGDEHGRRAVSRLVDIWEERKVFGSRGRSLKDEMLGRELPVSASNGKSSNPIKIVKKDAHSIRIKLAVGGMPEKIVSAFQSVLDEHFNEETALNKCRDAVDYIIKMEKDVESILVQGNEHGSISVEELQERENVLCQCVGQLESAEDMRATLISRLKEALHDQ</sequence>
<evidence type="ECO:0000256" key="1">
    <source>
        <dbReference type="ARBA" id="ARBA00022664"/>
    </source>
</evidence>
<dbReference type="InterPro" id="IPR008942">
    <property type="entry name" value="ENTH_VHS"/>
</dbReference>
<gene>
    <name evidence="3" type="ORF">RJ641_027476</name>
</gene>
<organism evidence="3 4">
    <name type="scientific">Dillenia turbinata</name>
    <dbReference type="NCBI Taxonomy" id="194707"/>
    <lineage>
        <taxon>Eukaryota</taxon>
        <taxon>Viridiplantae</taxon>
        <taxon>Streptophyta</taxon>
        <taxon>Embryophyta</taxon>
        <taxon>Tracheophyta</taxon>
        <taxon>Spermatophyta</taxon>
        <taxon>Magnoliopsida</taxon>
        <taxon>eudicotyledons</taxon>
        <taxon>Gunneridae</taxon>
        <taxon>Pentapetalae</taxon>
        <taxon>Dilleniales</taxon>
        <taxon>Dilleniaceae</taxon>
        <taxon>Dillenia</taxon>
    </lineage>
</organism>
<evidence type="ECO:0000259" key="2">
    <source>
        <dbReference type="PROSITE" id="PS51391"/>
    </source>
</evidence>
<comment type="caution">
    <text evidence="3">The sequence shown here is derived from an EMBL/GenBank/DDBJ whole genome shotgun (WGS) entry which is preliminary data.</text>
</comment>
<dbReference type="Proteomes" id="UP001370490">
    <property type="component" value="Unassembled WGS sequence"/>
</dbReference>
<accession>A0AAN8VXH3</accession>
<proteinExistence type="predicted"/>
<evidence type="ECO:0000313" key="3">
    <source>
        <dbReference type="EMBL" id="KAK6942099.1"/>
    </source>
</evidence>
<dbReference type="EMBL" id="JBAMMX010000004">
    <property type="protein sequence ID" value="KAK6942099.1"/>
    <property type="molecule type" value="Genomic_DNA"/>
</dbReference>
<feature type="domain" description="CID" evidence="2">
    <location>
        <begin position="19"/>
        <end position="155"/>
    </location>
</feature>
<dbReference type="CDD" id="cd16981">
    <property type="entry name" value="CID_RPRD_like"/>
    <property type="match status" value="1"/>
</dbReference>
<dbReference type="PANTHER" id="PTHR12460:SF0">
    <property type="entry name" value="CID DOMAIN-CONTAINING PROTEIN-RELATED"/>
    <property type="match status" value="1"/>
</dbReference>
<feature type="non-terminal residue" evidence="3">
    <location>
        <position position="279"/>
    </location>
</feature>
<dbReference type="GO" id="GO:0000993">
    <property type="term" value="F:RNA polymerase II complex binding"/>
    <property type="evidence" value="ECO:0007669"/>
    <property type="project" value="TreeGrafter"/>
</dbReference>
<keyword evidence="4" id="KW-1185">Reference proteome</keyword>
<reference evidence="3 4" key="1">
    <citation type="submission" date="2023-12" db="EMBL/GenBank/DDBJ databases">
        <title>A high-quality genome assembly for Dillenia turbinata (Dilleniales).</title>
        <authorList>
            <person name="Chanderbali A."/>
        </authorList>
    </citation>
    <scope>NUCLEOTIDE SEQUENCE [LARGE SCALE GENOMIC DNA]</scope>
    <source>
        <strain evidence="3">LSX21</strain>
        <tissue evidence="3">Leaf</tissue>
    </source>
</reference>
<dbReference type="GO" id="GO:0031124">
    <property type="term" value="P:mRNA 3'-end processing"/>
    <property type="evidence" value="ECO:0007669"/>
    <property type="project" value="TreeGrafter"/>
</dbReference>
<name>A0AAN8VXH3_9MAGN</name>
<dbReference type="SMART" id="SM00582">
    <property type="entry name" value="RPR"/>
    <property type="match status" value="1"/>
</dbReference>
<dbReference type="AlphaFoldDB" id="A0AAN8VXH3"/>
<dbReference type="PROSITE" id="PS51391">
    <property type="entry name" value="CID"/>
    <property type="match status" value="1"/>
</dbReference>
<dbReference type="Gene3D" id="1.25.40.90">
    <property type="match status" value="1"/>
</dbReference>
<dbReference type="InterPro" id="IPR006569">
    <property type="entry name" value="CID_dom"/>
</dbReference>
<evidence type="ECO:0000313" key="4">
    <source>
        <dbReference type="Proteomes" id="UP001370490"/>
    </source>
</evidence>
<dbReference type="GO" id="GO:0005634">
    <property type="term" value="C:nucleus"/>
    <property type="evidence" value="ECO:0007669"/>
    <property type="project" value="UniProtKB-ARBA"/>
</dbReference>
<dbReference type="PANTHER" id="PTHR12460">
    <property type="entry name" value="CYCLIN-DEPENDENT KINASE INHIBITOR-RELATED PROTEIN"/>
    <property type="match status" value="1"/>
</dbReference>